<evidence type="ECO:0000256" key="2">
    <source>
        <dbReference type="ARBA" id="ARBA00022801"/>
    </source>
</evidence>
<dbReference type="InterPro" id="IPR016024">
    <property type="entry name" value="ARM-type_fold"/>
</dbReference>
<feature type="region of interest" description="Disordered" evidence="6">
    <location>
        <begin position="219"/>
        <end position="252"/>
    </location>
</feature>
<organism evidence="8 9">
    <name type="scientific">Notechis scutatus</name>
    <name type="common">mainland tiger snake</name>
    <dbReference type="NCBI Taxonomy" id="8663"/>
    <lineage>
        <taxon>Eukaryota</taxon>
        <taxon>Metazoa</taxon>
        <taxon>Chordata</taxon>
        <taxon>Craniata</taxon>
        <taxon>Vertebrata</taxon>
        <taxon>Euteleostomi</taxon>
        <taxon>Lepidosauria</taxon>
        <taxon>Squamata</taxon>
        <taxon>Bifurcata</taxon>
        <taxon>Unidentata</taxon>
        <taxon>Episquamata</taxon>
        <taxon>Toxicofera</taxon>
        <taxon>Serpentes</taxon>
        <taxon>Colubroidea</taxon>
        <taxon>Elapidae</taxon>
        <taxon>Hydrophiinae</taxon>
        <taxon>Notechis</taxon>
    </lineage>
</organism>
<keyword evidence="3" id="KW-0067">ATP-binding</keyword>
<reference evidence="9" key="1">
    <citation type="submission" date="2025-08" db="UniProtKB">
        <authorList>
            <consortium name="RefSeq"/>
        </authorList>
    </citation>
    <scope>IDENTIFICATION</scope>
</reference>
<feature type="domain" description="Helicase C-terminal" evidence="7">
    <location>
        <begin position="1330"/>
        <end position="1484"/>
    </location>
</feature>
<dbReference type="KEGG" id="nss:113414012"/>
<dbReference type="InterPro" id="IPR021133">
    <property type="entry name" value="HEAT_type_2"/>
</dbReference>
<evidence type="ECO:0000256" key="1">
    <source>
        <dbReference type="ARBA" id="ARBA00022737"/>
    </source>
</evidence>
<dbReference type="InterPro" id="IPR044972">
    <property type="entry name" value="Mot1"/>
</dbReference>
<feature type="compositionally biased region" description="Basic and acidic residues" evidence="6">
    <location>
        <begin position="223"/>
        <end position="236"/>
    </location>
</feature>
<dbReference type="InterPro" id="IPR027417">
    <property type="entry name" value="P-loop_NTPase"/>
</dbReference>
<feature type="region of interest" description="Disordered" evidence="6">
    <location>
        <begin position="980"/>
        <end position="1002"/>
    </location>
</feature>
<dbReference type="GO" id="GO:0017025">
    <property type="term" value="F:TBP-class protein binding"/>
    <property type="evidence" value="ECO:0007669"/>
    <property type="project" value="InterPro"/>
</dbReference>
<dbReference type="GO" id="GO:0003677">
    <property type="term" value="F:DNA binding"/>
    <property type="evidence" value="ECO:0007669"/>
    <property type="project" value="UniProtKB-KW"/>
</dbReference>
<feature type="region of interest" description="Disordered" evidence="6">
    <location>
        <begin position="932"/>
        <end position="954"/>
    </location>
</feature>
<proteinExistence type="predicted"/>
<dbReference type="Gene3D" id="3.40.50.300">
    <property type="entry name" value="P-loop containing nucleotide triphosphate hydrolases"/>
    <property type="match status" value="1"/>
</dbReference>
<accession>A0A6J1U6K4</accession>
<dbReference type="InterPro" id="IPR000357">
    <property type="entry name" value="HEAT"/>
</dbReference>
<keyword evidence="1" id="KW-0677">Repeat</keyword>
<dbReference type="GO" id="GO:0016887">
    <property type="term" value="F:ATP hydrolysis activity"/>
    <property type="evidence" value="ECO:0007669"/>
    <property type="project" value="InterPro"/>
</dbReference>
<dbReference type="GO" id="GO:0004386">
    <property type="term" value="F:helicase activity"/>
    <property type="evidence" value="ECO:0007669"/>
    <property type="project" value="UniProtKB-KW"/>
</dbReference>
<keyword evidence="8" id="KW-1185">Reference proteome</keyword>
<dbReference type="Pfam" id="PF25786">
    <property type="entry name" value="HEAT_GCN1_C"/>
    <property type="match status" value="1"/>
</dbReference>
<keyword evidence="3" id="KW-0547">Nucleotide-binding</keyword>
<dbReference type="FunFam" id="3.40.50.300:FF:000428">
    <property type="entry name" value="TATA-binding protein-associated factor 172"/>
    <property type="match status" value="1"/>
</dbReference>
<evidence type="ECO:0000256" key="4">
    <source>
        <dbReference type="ARBA" id="ARBA00023125"/>
    </source>
</evidence>
<dbReference type="Proteomes" id="UP000504612">
    <property type="component" value="Unplaced"/>
</dbReference>
<dbReference type="SUPFAM" id="SSF48371">
    <property type="entry name" value="ARM repeat"/>
    <property type="match status" value="1"/>
</dbReference>
<evidence type="ECO:0000256" key="6">
    <source>
        <dbReference type="SAM" id="MobiDB-lite"/>
    </source>
</evidence>
<dbReference type="GeneID" id="113414012"/>
<protein>
    <submittedName>
        <fullName evidence="9">TATA-binding protein-associated factor 172</fullName>
    </submittedName>
</protein>
<dbReference type="Pfam" id="PF00271">
    <property type="entry name" value="Helicase_C"/>
    <property type="match status" value="1"/>
</dbReference>
<dbReference type="PROSITE" id="PS51194">
    <property type="entry name" value="HELICASE_CTER"/>
    <property type="match status" value="1"/>
</dbReference>
<dbReference type="PANTHER" id="PTHR36498">
    <property type="entry name" value="TATA-BINDING PROTEIN-ASSOCIATED FACTOR 172"/>
    <property type="match status" value="1"/>
</dbReference>
<dbReference type="PANTHER" id="PTHR36498:SF1">
    <property type="entry name" value="TATA-BINDING PROTEIN-ASSOCIATED FACTOR 172"/>
    <property type="match status" value="1"/>
</dbReference>
<dbReference type="InterPro" id="IPR011989">
    <property type="entry name" value="ARM-like"/>
</dbReference>
<feature type="repeat" description="HEAT" evidence="5">
    <location>
        <begin position="425"/>
        <end position="462"/>
    </location>
</feature>
<keyword evidence="3" id="KW-0347">Helicase</keyword>
<evidence type="ECO:0000313" key="8">
    <source>
        <dbReference type="Proteomes" id="UP000504612"/>
    </source>
</evidence>
<evidence type="ECO:0000259" key="7">
    <source>
        <dbReference type="PROSITE" id="PS51194"/>
    </source>
</evidence>
<dbReference type="InterPro" id="IPR001650">
    <property type="entry name" value="Helicase_C-like"/>
</dbReference>
<dbReference type="FunFam" id="1.25.10.10:FF:000101">
    <property type="entry name" value="TATA-binding protein-associated factor 172 isoform X2"/>
    <property type="match status" value="1"/>
</dbReference>
<keyword evidence="4" id="KW-0238">DNA-binding</keyword>
<evidence type="ECO:0000256" key="3">
    <source>
        <dbReference type="ARBA" id="ARBA00022806"/>
    </source>
</evidence>
<dbReference type="FunFam" id="1.25.10.10:FF:000132">
    <property type="entry name" value="TATA-binding protein-associated factor 172 isoform X2"/>
    <property type="match status" value="1"/>
</dbReference>
<dbReference type="CDD" id="cd18793">
    <property type="entry name" value="SF2_C_SNF"/>
    <property type="match status" value="1"/>
</dbReference>
<evidence type="ECO:0000313" key="9">
    <source>
        <dbReference type="RefSeq" id="XP_026526466.1"/>
    </source>
</evidence>
<dbReference type="InterPro" id="IPR022707">
    <property type="entry name" value="Mot1_central_dom"/>
</dbReference>
<dbReference type="SUPFAM" id="SSF52540">
    <property type="entry name" value="P-loop containing nucleoside triphosphate hydrolases"/>
    <property type="match status" value="1"/>
</dbReference>
<dbReference type="InterPro" id="IPR049730">
    <property type="entry name" value="SNF2/RAD54-like_C"/>
</dbReference>
<dbReference type="Pfam" id="PF02985">
    <property type="entry name" value="HEAT"/>
    <property type="match status" value="1"/>
</dbReference>
<dbReference type="SMART" id="SM00490">
    <property type="entry name" value="HELICc"/>
    <property type="match status" value="1"/>
</dbReference>
<feature type="compositionally biased region" description="Basic and acidic residues" evidence="6">
    <location>
        <begin position="942"/>
        <end position="954"/>
    </location>
</feature>
<dbReference type="PROSITE" id="PS50077">
    <property type="entry name" value="HEAT_REPEAT"/>
    <property type="match status" value="1"/>
</dbReference>
<dbReference type="Gene3D" id="1.25.10.10">
    <property type="entry name" value="Leucine-rich Repeat Variant"/>
    <property type="match status" value="2"/>
</dbReference>
<evidence type="ECO:0000256" key="5">
    <source>
        <dbReference type="PROSITE-ProRule" id="PRU00103"/>
    </source>
</evidence>
<sequence>MAVSRLDRLFILLDTGTTPVTRKAAAQQLGEVVKLHPHELNNLLAKVLVHLRSTNWDSRIAAGQAVEAIVKNIPEWNPTPQPKQERGCENQVEDTSTSDRLRFDKFDICRLLKHGASLLGSAGAEFEVQDDTSGEVDPKERIARQRKLLQKKLGLDMGAAIGMSTEDLFNDEDLDYTPASSILVHKQPTLQAAELIDSEFRAGMSSRQKNKAKRMAKLFAKQRSKDAVETNEKSNDSTDGEPEEKRRKIGNVIISQPATDSKLLVDNVPEESNEWPLESFCEEVCNDLFDPSWEIRHGAGVGLREVLKAHGKSGGKMGDSTVEEMIQQHQDWLEDLAIRLLCVFALDRFGDFISDEVVAPVRETCAQTLGVVLKHMNESGVHKTVAILLKLLTQEQWEVRHGGLLGIKYALAVRQDLIETLLPKVLPAITEGLQDLDDDVRAVAAASLVPVVESLVHLQPEKVPFILNILWDALLDLDDLTASTNSIMTLLSSLLTYSQVQRCSIQQSLTVLVPRVWPFLHHTISSVRKAALETLFTLLSTQDQTSATWLTPILQDMLRHIFQFCILESNQEILDLIHKVWLELLSKASLQYVVAAACPWMGAWLCLMMQPSHLPIDLNMLLEVKAKLKEKSGGKLRPSQPQTKEVVQEYIAGAESIIEDPATRDFVVMRARMMAAKLLGALCCCICDPSVNAASQEIKPGESLAQLLLFHLNSKSALQRFSVALVICEWASLQKENKIVADAVVSRLLGVLSEHLYYDEIAVPFTRMQNECKQLISSFTDANIDISSKVNCSVFTIDQANELVTTVFNEATSSQNLNPKVLQQLESKRQQVQMTVIETNLEWQTLQLRVHTFTACAVVNLEQLPEKINPVIKPLMEAVKKEENTLVQNYSALCIAKLLQQCIARSPCPNSKIIKNLCTSLCVDPHLTPLASCPAQPQSSHENSKGSNSERDGMHHTVTKHRGIITLYRHQKAAFAITSRRGPTPKSTKAQIGDLPASTSGNVTTELDEAQKPYIVQRRGAEFALSTIAKHFGDEMAVGLPHLWDTMVGSLKNSIDINNFDRKLLLEKGDGPAQELVNSLQVFEITAASMDIRLHSLLIQHLPYLCMCLQHPSTAVRHMAARCVGVMSKIATVETIHIFLEKVLPWLGAIDDSTKQEGAIEALGAIMEQLDVGIIPYIVLLVVPVLGRMSDQTDSVRFMATQCFATLIRLMPLEVSQTLSCCVQLYEDFAKSRAKCDVDETVSAASLTEETEKPKLKATGHVFQALQYLRKLCNHPALVLTAHHPEHKRITEKLGAENSSLRDIQHAPKLSALKQLLLDCGLGNGGSPESGTETIVAQHRILIFCQLKSMLDIVEHDLLKPHLPSVTYLRLDGSIPAGQRHSIVSRFNNDPSIDVLLLTTHVGGLGLNLTGADTVVFVEHDWNPMKDLQAMDRAHRIGQKRVVNVYRLITRGTLEEKIMGLQKFKMNIANTVISQENTSLQSMGTDQLLDLFTLDKDGKTEKSDGATSVSGKTTMKSVLENLGELWDQEQYDSEYSLEKFMHSLK</sequence>
<dbReference type="CTD" id="9044"/>
<dbReference type="RefSeq" id="XP_026526466.1">
    <property type="nucleotide sequence ID" value="XM_026670681.1"/>
</dbReference>
<gene>
    <name evidence="9" type="primary">BTAF1</name>
</gene>
<name>A0A6J1U6K4_9SAUR</name>
<keyword evidence="2" id="KW-0378">Hydrolase</keyword>
<dbReference type="Pfam" id="PF12054">
    <property type="entry name" value="DUF3535"/>
    <property type="match status" value="1"/>
</dbReference>
<feature type="region of interest" description="Disordered" evidence="6">
    <location>
        <begin position="75"/>
        <end position="94"/>
    </location>
</feature>